<accession>A0A6C0PBL7</accession>
<dbReference type="InterPro" id="IPR009229">
    <property type="entry name" value="AgrD"/>
</dbReference>
<organism evidence="1 2">
    <name type="scientific">Paenibacillus rhizovicinus</name>
    <dbReference type="NCBI Taxonomy" id="2704463"/>
    <lineage>
        <taxon>Bacteria</taxon>
        <taxon>Bacillati</taxon>
        <taxon>Bacillota</taxon>
        <taxon>Bacilli</taxon>
        <taxon>Bacillales</taxon>
        <taxon>Paenibacillaceae</taxon>
        <taxon>Paenibacillus</taxon>
    </lineage>
</organism>
<gene>
    <name evidence="1" type="ORF">GZH47_33215</name>
</gene>
<protein>
    <submittedName>
        <fullName evidence="1">Cyclic lactone autoinducer peptide</fullName>
    </submittedName>
</protein>
<geneLocation type="plasmid" evidence="1 2">
    <name>unnamed2</name>
</geneLocation>
<dbReference type="NCBIfam" id="TIGR04223">
    <property type="entry name" value="quorum_AgrD"/>
    <property type="match status" value="1"/>
</dbReference>
<evidence type="ECO:0000313" key="1">
    <source>
        <dbReference type="EMBL" id="QHW35755.1"/>
    </source>
</evidence>
<keyword evidence="2" id="KW-1185">Reference proteome</keyword>
<dbReference type="AlphaFoldDB" id="A0A6C0PBL7"/>
<dbReference type="Proteomes" id="UP000479114">
    <property type="component" value="Plasmid unnamed2"/>
</dbReference>
<dbReference type="EMBL" id="CP048288">
    <property type="protein sequence ID" value="QHW35755.1"/>
    <property type="molecule type" value="Genomic_DNA"/>
</dbReference>
<reference evidence="1 2" key="1">
    <citation type="submission" date="2020-02" db="EMBL/GenBank/DDBJ databases">
        <title>Paenibacillus sp. nov., isolated from rhizosphere soil of tomato.</title>
        <authorList>
            <person name="Weon H.-Y."/>
            <person name="Lee S.A."/>
        </authorList>
    </citation>
    <scope>NUCLEOTIDE SEQUENCE [LARGE SCALE GENOMIC DNA]</scope>
    <source>
        <strain evidence="1 2">14171R-81</strain>
        <plasmid evidence="1 2">unnamed2</plasmid>
    </source>
</reference>
<proteinExistence type="predicted"/>
<name>A0A6C0PBL7_9BACL</name>
<keyword evidence="1" id="KW-0614">Plasmid</keyword>
<sequence length="40" mass="4284">MKRFVAKHTSTLVAAVAFAVVAMASPWLTNSPDVPAELKK</sequence>
<evidence type="ECO:0000313" key="2">
    <source>
        <dbReference type="Proteomes" id="UP000479114"/>
    </source>
</evidence>
<dbReference type="KEGG" id="prz:GZH47_33215"/>
<dbReference type="RefSeq" id="WP_162645889.1">
    <property type="nucleotide sequence ID" value="NZ_CP048288.1"/>
</dbReference>